<dbReference type="SUPFAM" id="SSF49299">
    <property type="entry name" value="PKD domain"/>
    <property type="match status" value="2"/>
</dbReference>
<feature type="domain" description="PKD" evidence="1">
    <location>
        <begin position="320"/>
        <end position="415"/>
    </location>
</feature>
<organism evidence="2 3">
    <name type="scientific">Dokdonella soli</name>
    <dbReference type="NCBI Taxonomy" id="529810"/>
    <lineage>
        <taxon>Bacteria</taxon>
        <taxon>Pseudomonadati</taxon>
        <taxon>Pseudomonadota</taxon>
        <taxon>Gammaproteobacteria</taxon>
        <taxon>Lysobacterales</taxon>
        <taxon>Rhodanobacteraceae</taxon>
        <taxon>Dokdonella</taxon>
    </lineage>
</organism>
<accession>A0ABP3U4K9</accession>
<dbReference type="PROSITE" id="PS50093">
    <property type="entry name" value="PKD"/>
    <property type="match status" value="2"/>
</dbReference>
<protein>
    <recommendedName>
        <fullName evidence="1">PKD domain-containing protein</fullName>
    </recommendedName>
</protein>
<dbReference type="InterPro" id="IPR035986">
    <property type="entry name" value="PKD_dom_sf"/>
</dbReference>
<dbReference type="EMBL" id="BAAAEU010000027">
    <property type="protein sequence ID" value="GAA0724007.1"/>
    <property type="molecule type" value="Genomic_DNA"/>
</dbReference>
<reference evidence="3" key="1">
    <citation type="journal article" date="2019" name="Int. J. Syst. Evol. Microbiol.">
        <title>The Global Catalogue of Microorganisms (GCM) 10K type strain sequencing project: providing services to taxonomists for standard genome sequencing and annotation.</title>
        <authorList>
            <consortium name="The Broad Institute Genomics Platform"/>
            <consortium name="The Broad Institute Genome Sequencing Center for Infectious Disease"/>
            <person name="Wu L."/>
            <person name="Ma J."/>
        </authorList>
    </citation>
    <scope>NUCLEOTIDE SEQUENCE [LARGE SCALE GENOMIC DNA]</scope>
    <source>
        <strain evidence="3">JCM 15421</strain>
    </source>
</reference>
<comment type="caution">
    <text evidence="2">The sequence shown here is derived from an EMBL/GenBank/DDBJ whole genome shotgun (WGS) entry which is preliminary data.</text>
</comment>
<dbReference type="Proteomes" id="UP001501523">
    <property type="component" value="Unassembled WGS sequence"/>
</dbReference>
<dbReference type="InterPro" id="IPR013783">
    <property type="entry name" value="Ig-like_fold"/>
</dbReference>
<dbReference type="Gene3D" id="2.60.40.10">
    <property type="entry name" value="Immunoglobulins"/>
    <property type="match status" value="2"/>
</dbReference>
<evidence type="ECO:0000313" key="3">
    <source>
        <dbReference type="Proteomes" id="UP001501523"/>
    </source>
</evidence>
<evidence type="ECO:0000313" key="2">
    <source>
        <dbReference type="EMBL" id="GAA0724007.1"/>
    </source>
</evidence>
<gene>
    <name evidence="2" type="ORF">GCM10009105_36430</name>
</gene>
<proteinExistence type="predicted"/>
<dbReference type="InterPro" id="IPR000601">
    <property type="entry name" value="PKD_dom"/>
</dbReference>
<sequence length="450" mass="44017">MLLIALPGWAGATVITASPVNFASGEGAVFNGAVATFIDDDPAATPSSFTASIDWGDGSAVTSGTIAVSSAAFTVLGQHTYADEGTFTATVTISDQPPGTGTATATDSAIISERDVLTGSPVTFAAAPGVSFTTSVATFSDTLSTATVGDFTATINWGDATTTAGTVSGSAGSFQVSGTHTYAGSGTFSVSVTLSDDAPGTATASVTSTAHVLSSLTATPVNFSVNEHASFNGTVATFLDPDPSKTASSFTSTINWGDGTTTAGTVAGAAGAFTLKGQHTYADEGSFPVGITISEVAPGTATTSVTATATVAEADVLTPAPVTFAAVVGTSFTGKVATFTDADAANVASDFSATVNWGDGTTSAGTISGSAGAFQVSATHTYAASGPFTVAVTIADDAPGTASARVTSTANVAAAPPPPPVEPLPMLDIRGLLVLVLALGVAGAALARQR</sequence>
<evidence type="ECO:0000259" key="1">
    <source>
        <dbReference type="PROSITE" id="PS50093"/>
    </source>
</evidence>
<name>A0ABP3U4K9_9GAMM</name>
<feature type="domain" description="PKD" evidence="1">
    <location>
        <begin position="120"/>
        <end position="217"/>
    </location>
</feature>
<keyword evidence="3" id="KW-1185">Reference proteome</keyword>